<dbReference type="Proteomes" id="UP001596495">
    <property type="component" value="Unassembled WGS sequence"/>
</dbReference>
<keyword evidence="2" id="KW-1185">Reference proteome</keyword>
<organism evidence="1 2">
    <name type="scientific">Hydrogenophaga bisanensis</name>
    <dbReference type="NCBI Taxonomy" id="439611"/>
    <lineage>
        <taxon>Bacteria</taxon>
        <taxon>Pseudomonadati</taxon>
        <taxon>Pseudomonadota</taxon>
        <taxon>Betaproteobacteria</taxon>
        <taxon>Burkholderiales</taxon>
        <taxon>Comamonadaceae</taxon>
        <taxon>Hydrogenophaga</taxon>
    </lineage>
</organism>
<dbReference type="RefSeq" id="WP_382259765.1">
    <property type="nucleotide sequence ID" value="NZ_JBHTBX010000015.1"/>
</dbReference>
<evidence type="ECO:0000313" key="1">
    <source>
        <dbReference type="EMBL" id="MFC7436250.1"/>
    </source>
</evidence>
<reference evidence="2" key="1">
    <citation type="journal article" date="2019" name="Int. J. Syst. Evol. Microbiol.">
        <title>The Global Catalogue of Microorganisms (GCM) 10K type strain sequencing project: providing services to taxonomists for standard genome sequencing and annotation.</title>
        <authorList>
            <consortium name="The Broad Institute Genomics Platform"/>
            <consortium name="The Broad Institute Genome Sequencing Center for Infectious Disease"/>
            <person name="Wu L."/>
            <person name="Ma J."/>
        </authorList>
    </citation>
    <scope>NUCLEOTIDE SEQUENCE [LARGE SCALE GENOMIC DNA]</scope>
    <source>
        <strain evidence="2">CCUG 54518</strain>
    </source>
</reference>
<accession>A0ABW2RDS8</accession>
<gene>
    <name evidence="1" type="ORF">ACFQNJ_17210</name>
</gene>
<comment type="caution">
    <text evidence="1">The sequence shown here is derived from an EMBL/GenBank/DDBJ whole genome shotgun (WGS) entry which is preliminary data.</text>
</comment>
<dbReference type="EMBL" id="JBHTBX010000015">
    <property type="protein sequence ID" value="MFC7436250.1"/>
    <property type="molecule type" value="Genomic_DNA"/>
</dbReference>
<protein>
    <submittedName>
        <fullName evidence="1">Uncharacterized protein</fullName>
    </submittedName>
</protein>
<name>A0ABW2RDS8_9BURK</name>
<sequence length="141" mass="15028">MISNLHVKTIVGAASAYACINFGHVSIDVRLQCGRSAAESLRQWSMEELQKAERHTHRAMLAISAAKALDAAGFGETHAVEPDASVESAAEMIERLAGFISTYTSTSAMDAGGCALVDRARSMAKLMRGEPMESPLKPAYA</sequence>
<evidence type="ECO:0000313" key="2">
    <source>
        <dbReference type="Proteomes" id="UP001596495"/>
    </source>
</evidence>
<proteinExistence type="predicted"/>